<sequence length="181" mass="20876">MNYMLLGCFLLSFVNLTVTAEFQVQQKPRFYGVKVGKMVGFTCSSSDLTLQRAVVTWYKTEKYDENKVSNGEMLKISNSSRIEIHVGEVKSQLLFSNTEVSDSGIYYCKMNDVLGPGTELQVFRRGKPKGIEQRNYIKDVIILFQGFLLILCVVVPLVWYYRLEQKGEAVYEEPEHDHTYE</sequence>
<dbReference type="InterPro" id="IPR013783">
    <property type="entry name" value="Ig-like_fold"/>
</dbReference>
<dbReference type="InterPro" id="IPR013151">
    <property type="entry name" value="Immunoglobulin_dom"/>
</dbReference>
<gene>
    <name evidence="5" type="primary">cd79b</name>
    <name evidence="5" type="ORF">DAT39_010758</name>
</gene>
<dbReference type="OrthoDB" id="9894386at2759"/>
<dbReference type="SMART" id="SM00409">
    <property type="entry name" value="IG"/>
    <property type="match status" value="1"/>
</dbReference>
<feature type="non-terminal residue" evidence="5">
    <location>
        <position position="181"/>
    </location>
</feature>
<keyword evidence="6" id="KW-1185">Reference proteome</keyword>
<evidence type="ECO:0000256" key="1">
    <source>
        <dbReference type="ARBA" id="ARBA00023319"/>
    </source>
</evidence>
<dbReference type="SUPFAM" id="SSF48726">
    <property type="entry name" value="Immunoglobulin"/>
    <property type="match status" value="1"/>
</dbReference>
<dbReference type="GO" id="GO:0050853">
    <property type="term" value="P:B cell receptor signaling pathway"/>
    <property type="evidence" value="ECO:0007669"/>
    <property type="project" value="TreeGrafter"/>
</dbReference>
<dbReference type="GO" id="GO:0030183">
    <property type="term" value="P:B cell differentiation"/>
    <property type="evidence" value="ECO:0007669"/>
    <property type="project" value="TreeGrafter"/>
</dbReference>
<dbReference type="GO" id="GO:0019815">
    <property type="term" value="C:B cell receptor complex"/>
    <property type="evidence" value="ECO:0007669"/>
    <property type="project" value="TreeGrafter"/>
</dbReference>
<dbReference type="PANTHER" id="PTHR14334">
    <property type="entry name" value="B-CELL ANTIGEN RECEPTOR COMPLEX-ASSOCIATED PROTEIN"/>
    <property type="match status" value="1"/>
</dbReference>
<evidence type="ECO:0000313" key="6">
    <source>
        <dbReference type="Proteomes" id="UP000727407"/>
    </source>
</evidence>
<organism evidence="5 6">
    <name type="scientific">Clarias magur</name>
    <name type="common">Asian catfish</name>
    <name type="synonym">Macropteronotus magur</name>
    <dbReference type="NCBI Taxonomy" id="1594786"/>
    <lineage>
        <taxon>Eukaryota</taxon>
        <taxon>Metazoa</taxon>
        <taxon>Chordata</taxon>
        <taxon>Craniata</taxon>
        <taxon>Vertebrata</taxon>
        <taxon>Euteleostomi</taxon>
        <taxon>Actinopterygii</taxon>
        <taxon>Neopterygii</taxon>
        <taxon>Teleostei</taxon>
        <taxon>Ostariophysi</taxon>
        <taxon>Siluriformes</taxon>
        <taxon>Clariidae</taxon>
        <taxon>Clarias</taxon>
    </lineage>
</organism>
<dbReference type="AlphaFoldDB" id="A0A8J4X0S3"/>
<dbReference type="GO" id="GO:0009897">
    <property type="term" value="C:external side of plasma membrane"/>
    <property type="evidence" value="ECO:0007669"/>
    <property type="project" value="TreeGrafter"/>
</dbReference>
<keyword evidence="2" id="KW-0812">Transmembrane</keyword>
<evidence type="ECO:0000313" key="5">
    <source>
        <dbReference type="EMBL" id="KAF5899507.1"/>
    </source>
</evidence>
<dbReference type="InterPro" id="IPR007110">
    <property type="entry name" value="Ig-like_dom"/>
</dbReference>
<feature type="chain" id="PRO_5035319318" evidence="3">
    <location>
        <begin position="20"/>
        <end position="181"/>
    </location>
</feature>
<dbReference type="EMBL" id="QNUK01000164">
    <property type="protein sequence ID" value="KAF5899507.1"/>
    <property type="molecule type" value="Genomic_DNA"/>
</dbReference>
<evidence type="ECO:0000256" key="3">
    <source>
        <dbReference type="SAM" id="SignalP"/>
    </source>
</evidence>
<keyword evidence="2" id="KW-1133">Transmembrane helix</keyword>
<dbReference type="Gene3D" id="2.60.40.10">
    <property type="entry name" value="Immunoglobulins"/>
    <property type="match status" value="1"/>
</dbReference>
<feature type="signal peptide" evidence="3">
    <location>
        <begin position="1"/>
        <end position="19"/>
    </location>
</feature>
<dbReference type="Proteomes" id="UP000727407">
    <property type="component" value="Unassembled WGS sequence"/>
</dbReference>
<keyword evidence="3" id="KW-0732">Signal</keyword>
<comment type="caution">
    <text evidence="5">The sequence shown here is derived from an EMBL/GenBank/DDBJ whole genome shotgun (WGS) entry which is preliminary data.</text>
</comment>
<dbReference type="PANTHER" id="PTHR14334:SF2">
    <property type="entry name" value="B-CELL ANTIGEN RECEPTOR COMPLEX-ASSOCIATED PROTEIN BETA CHAIN"/>
    <property type="match status" value="1"/>
</dbReference>
<proteinExistence type="predicted"/>
<evidence type="ECO:0000259" key="4">
    <source>
        <dbReference type="PROSITE" id="PS50835"/>
    </source>
</evidence>
<keyword evidence="2" id="KW-0472">Membrane</keyword>
<dbReference type="InterPro" id="IPR036179">
    <property type="entry name" value="Ig-like_dom_sf"/>
</dbReference>
<dbReference type="InterPro" id="IPR003599">
    <property type="entry name" value="Ig_sub"/>
</dbReference>
<feature type="transmembrane region" description="Helical" evidence="2">
    <location>
        <begin position="140"/>
        <end position="161"/>
    </location>
</feature>
<name>A0A8J4X0S3_CLAMG</name>
<evidence type="ECO:0000256" key="2">
    <source>
        <dbReference type="SAM" id="Phobius"/>
    </source>
</evidence>
<dbReference type="Pfam" id="PF00047">
    <property type="entry name" value="ig"/>
    <property type="match status" value="1"/>
</dbReference>
<accession>A0A8J4X0S3</accession>
<keyword evidence="5" id="KW-0675">Receptor</keyword>
<feature type="domain" description="Ig-like" evidence="4">
    <location>
        <begin position="36"/>
        <end position="112"/>
    </location>
</feature>
<dbReference type="PROSITE" id="PS50835">
    <property type="entry name" value="IG_LIKE"/>
    <property type="match status" value="1"/>
</dbReference>
<reference evidence="5" key="1">
    <citation type="submission" date="2020-07" db="EMBL/GenBank/DDBJ databases">
        <title>Clarias magur genome sequencing, assembly and annotation.</title>
        <authorList>
            <person name="Kushwaha B."/>
            <person name="Kumar R."/>
            <person name="Das P."/>
            <person name="Joshi C.G."/>
            <person name="Kumar D."/>
            <person name="Nagpure N.S."/>
            <person name="Pandey M."/>
            <person name="Agarwal S."/>
            <person name="Srivastava S."/>
            <person name="Singh M."/>
            <person name="Sahoo L."/>
            <person name="Jayasankar P."/>
            <person name="Meher P.K."/>
            <person name="Koringa P.G."/>
            <person name="Iquebal M.A."/>
            <person name="Das S.P."/>
            <person name="Bit A."/>
            <person name="Patnaik S."/>
            <person name="Patel N."/>
            <person name="Shah T.M."/>
            <person name="Hinsu A."/>
            <person name="Jena J.K."/>
        </authorList>
    </citation>
    <scope>NUCLEOTIDE SEQUENCE</scope>
    <source>
        <strain evidence="5">CIFAMagur01</strain>
        <tissue evidence="5">Testis</tissue>
    </source>
</reference>
<keyword evidence="1" id="KW-0393">Immunoglobulin domain</keyword>
<protein>
    <submittedName>
        <fullName evidence="5">B-cell antigen receptor complex-associated protein beta chain</fullName>
    </submittedName>
</protein>